<dbReference type="AlphaFoldDB" id="A0A9Q0RZ60"/>
<comment type="caution">
    <text evidence="2">The sequence shown here is derived from an EMBL/GenBank/DDBJ whole genome shotgun (WGS) entry which is preliminary data.</text>
</comment>
<evidence type="ECO:0000313" key="3">
    <source>
        <dbReference type="Proteomes" id="UP001151699"/>
    </source>
</evidence>
<name>A0A9Q0RZ60_9DIPT</name>
<dbReference type="EMBL" id="WJQU01000003">
    <property type="protein sequence ID" value="KAJ6638222.1"/>
    <property type="molecule type" value="Genomic_DNA"/>
</dbReference>
<organism evidence="2 3">
    <name type="scientific">Pseudolycoriella hygida</name>
    <dbReference type="NCBI Taxonomy" id="35572"/>
    <lineage>
        <taxon>Eukaryota</taxon>
        <taxon>Metazoa</taxon>
        <taxon>Ecdysozoa</taxon>
        <taxon>Arthropoda</taxon>
        <taxon>Hexapoda</taxon>
        <taxon>Insecta</taxon>
        <taxon>Pterygota</taxon>
        <taxon>Neoptera</taxon>
        <taxon>Endopterygota</taxon>
        <taxon>Diptera</taxon>
        <taxon>Nematocera</taxon>
        <taxon>Sciaroidea</taxon>
        <taxon>Sciaridae</taxon>
        <taxon>Pseudolycoriella</taxon>
    </lineage>
</organism>
<evidence type="ECO:0000256" key="1">
    <source>
        <dbReference type="SAM" id="MobiDB-lite"/>
    </source>
</evidence>
<feature type="compositionally biased region" description="Basic and acidic residues" evidence="1">
    <location>
        <begin position="60"/>
        <end position="69"/>
    </location>
</feature>
<reference evidence="2" key="1">
    <citation type="submission" date="2022-07" db="EMBL/GenBank/DDBJ databases">
        <authorList>
            <person name="Trinca V."/>
            <person name="Uliana J.V.C."/>
            <person name="Torres T.T."/>
            <person name="Ward R.J."/>
            <person name="Monesi N."/>
        </authorList>
    </citation>
    <scope>NUCLEOTIDE SEQUENCE</scope>
    <source>
        <strain evidence="2">HSMRA1968</strain>
        <tissue evidence="2">Whole embryos</tissue>
    </source>
</reference>
<dbReference type="Proteomes" id="UP001151699">
    <property type="component" value="Chromosome X"/>
</dbReference>
<feature type="region of interest" description="Disordered" evidence="1">
    <location>
        <begin position="34"/>
        <end position="71"/>
    </location>
</feature>
<proteinExistence type="predicted"/>
<gene>
    <name evidence="2" type="ORF">Bhyg_10955</name>
</gene>
<evidence type="ECO:0000313" key="2">
    <source>
        <dbReference type="EMBL" id="KAJ6638222.1"/>
    </source>
</evidence>
<feature type="compositionally biased region" description="Basic residues" evidence="1">
    <location>
        <begin position="38"/>
        <end position="49"/>
    </location>
</feature>
<accession>A0A9Q0RZ60</accession>
<keyword evidence="3" id="KW-1185">Reference proteome</keyword>
<sequence length="102" mass="11999">MFNNIQGASTSIIQSVQYIITCLWSKLKPIPAIDMPRARRRHRDSRSRSKSSTNYREKRRRIEVDDSRKSTRSTNFFSRFGRLSIGDIKNEKVIDLPSDPRR</sequence>
<protein>
    <submittedName>
        <fullName evidence="2">Uncharacterized protein</fullName>
    </submittedName>
</protein>